<dbReference type="InterPro" id="IPR007704">
    <property type="entry name" value="PIG-M"/>
</dbReference>
<evidence type="ECO:0000313" key="15">
    <source>
        <dbReference type="Proteomes" id="UP001608902"/>
    </source>
</evidence>
<evidence type="ECO:0000256" key="11">
    <source>
        <dbReference type="ARBA" id="ARBA00093408"/>
    </source>
</evidence>
<evidence type="ECO:0000256" key="3">
    <source>
        <dbReference type="ARBA" id="ARBA00011071"/>
    </source>
</evidence>
<evidence type="ECO:0000313" key="14">
    <source>
        <dbReference type="EMBL" id="MFH4984829.1"/>
    </source>
</evidence>
<evidence type="ECO:0000256" key="12">
    <source>
        <dbReference type="ARBA" id="ARBA00093608"/>
    </source>
</evidence>
<dbReference type="GO" id="GO:0016757">
    <property type="term" value="F:glycosyltransferase activity"/>
    <property type="evidence" value="ECO:0007669"/>
    <property type="project" value="UniProtKB-KW"/>
</dbReference>
<evidence type="ECO:0000256" key="9">
    <source>
        <dbReference type="ARBA" id="ARBA00022989"/>
    </source>
</evidence>
<keyword evidence="4 13" id="KW-0337">GPI-anchor biosynthesis</keyword>
<reference evidence="14 15" key="1">
    <citation type="submission" date="2024-08" db="EMBL/GenBank/DDBJ databases">
        <title>Gnathostoma spinigerum genome.</title>
        <authorList>
            <person name="Gonzalez-Bertolin B."/>
            <person name="Monzon S."/>
            <person name="Zaballos A."/>
            <person name="Jimenez P."/>
            <person name="Dekumyoy P."/>
            <person name="Varona S."/>
            <person name="Cuesta I."/>
            <person name="Sumanam S."/>
            <person name="Adisakwattana P."/>
            <person name="Gasser R.B."/>
            <person name="Hernandez-Gonzalez A."/>
            <person name="Young N.D."/>
            <person name="Perteguer M.J."/>
        </authorList>
    </citation>
    <scope>NUCLEOTIDE SEQUENCE [LARGE SCALE GENOMIC DNA]</scope>
    <source>
        <strain evidence="14">AL3</strain>
        <tissue evidence="14">Liver</tissue>
    </source>
</reference>
<dbReference type="Pfam" id="PF05007">
    <property type="entry name" value="Mannosyl_trans"/>
    <property type="match status" value="1"/>
</dbReference>
<organism evidence="14 15">
    <name type="scientific">Gnathostoma spinigerum</name>
    <dbReference type="NCBI Taxonomy" id="75299"/>
    <lineage>
        <taxon>Eukaryota</taxon>
        <taxon>Metazoa</taxon>
        <taxon>Ecdysozoa</taxon>
        <taxon>Nematoda</taxon>
        <taxon>Chromadorea</taxon>
        <taxon>Rhabditida</taxon>
        <taxon>Spirurina</taxon>
        <taxon>Gnathostomatomorpha</taxon>
        <taxon>Gnathostomatoidea</taxon>
        <taxon>Gnathostomatidae</taxon>
        <taxon>Gnathostoma</taxon>
    </lineage>
</organism>
<feature type="transmembrane region" description="Helical" evidence="13">
    <location>
        <begin position="62"/>
        <end position="81"/>
    </location>
</feature>
<proteinExistence type="inferred from homology"/>
<comment type="pathway">
    <text evidence="2 13">Glycolipid biosynthesis; glycosylphosphatidylinositol-anchor biosynthesis.</text>
</comment>
<gene>
    <name evidence="14" type="ORF">AB6A40_011538</name>
</gene>
<evidence type="ECO:0000256" key="8">
    <source>
        <dbReference type="ARBA" id="ARBA00022824"/>
    </source>
</evidence>
<keyword evidence="9 13" id="KW-1133">Transmembrane helix</keyword>
<keyword evidence="8 13" id="KW-0256">Endoplasmic reticulum</keyword>
<keyword evidence="15" id="KW-1185">Reference proteome</keyword>
<comment type="function">
    <text evidence="11 13">Catalytic subunit of the glycosylphosphatidylinositol-mannosyltransferase I complex which catalyzes the transfer of the first mannose, via an alpha-1,4 bond from a dolichol-phosphate-mannose (Dol-P-Man) to the glucosaminyl acyl phosphatidylinositol (GlcN-(acyl)PI) intermediate to generate alpha-D-Man-(1-&gt;4)-alpha-D-GlcN-(1-&gt;6)-(1-radyl,2-acyl-sn-glycero-3-phospho)-2-acyl-inositol and participates in the sixth step of the glycosylphosphatidylinositol-anchor biosynthesis.</text>
</comment>
<name>A0ABD6F3J4_9BILA</name>
<feature type="transmembrane region" description="Helical" evidence="13">
    <location>
        <begin position="111"/>
        <end position="131"/>
    </location>
</feature>
<comment type="caution">
    <text evidence="14">The sequence shown here is derived from an EMBL/GenBank/DDBJ whole genome shotgun (WGS) entry which is preliminary data.</text>
</comment>
<evidence type="ECO:0000256" key="4">
    <source>
        <dbReference type="ARBA" id="ARBA00022502"/>
    </source>
</evidence>
<evidence type="ECO:0000256" key="10">
    <source>
        <dbReference type="ARBA" id="ARBA00023136"/>
    </source>
</evidence>
<keyword evidence="5 13" id="KW-0328">Glycosyltransferase</keyword>
<accession>A0ABD6F3J4</accession>
<dbReference type="PANTHER" id="PTHR12886:SF0">
    <property type="entry name" value="GPI MANNOSYLTRANSFERASE 1"/>
    <property type="match status" value="1"/>
</dbReference>
<evidence type="ECO:0000256" key="5">
    <source>
        <dbReference type="ARBA" id="ARBA00022676"/>
    </source>
</evidence>
<feature type="transmembrane region" description="Helical" evidence="13">
    <location>
        <begin position="7"/>
        <end position="27"/>
    </location>
</feature>
<keyword evidence="10 13" id="KW-0472">Membrane</keyword>
<dbReference type="Proteomes" id="UP001608902">
    <property type="component" value="Unassembled WGS sequence"/>
</dbReference>
<comment type="caution">
    <text evidence="13">Lacks conserved residue(s) required for the propagation of feature annotation.</text>
</comment>
<dbReference type="AlphaFoldDB" id="A0ABD6F3J4"/>
<evidence type="ECO:0000256" key="1">
    <source>
        <dbReference type="ARBA" id="ARBA00004477"/>
    </source>
</evidence>
<comment type="subcellular location">
    <subcellularLocation>
        <location evidence="1 13">Endoplasmic reticulum membrane</location>
        <topology evidence="1 13">Multi-pass membrane protein</topology>
    </subcellularLocation>
</comment>
<keyword evidence="7 13" id="KW-0812">Transmembrane</keyword>
<comment type="similarity">
    <text evidence="3 13">Belongs to the PIGM family.</text>
</comment>
<feature type="transmembrane region" description="Helical" evidence="13">
    <location>
        <begin position="88"/>
        <end position="105"/>
    </location>
</feature>
<evidence type="ECO:0000256" key="7">
    <source>
        <dbReference type="ARBA" id="ARBA00022692"/>
    </source>
</evidence>
<keyword evidence="6 13" id="KW-0808">Transferase</keyword>
<evidence type="ECO:0000256" key="6">
    <source>
        <dbReference type="ARBA" id="ARBA00022679"/>
    </source>
</evidence>
<dbReference type="EC" id="2.4.1.-" evidence="13"/>
<dbReference type="EMBL" id="JBGFUD010021881">
    <property type="protein sequence ID" value="MFH4984829.1"/>
    <property type="molecule type" value="Genomic_DNA"/>
</dbReference>
<dbReference type="PANTHER" id="PTHR12886">
    <property type="entry name" value="PIG-M MANNOSYLTRANSFERASE"/>
    <property type="match status" value="1"/>
</dbReference>
<sequence>MSLIQISLTSFFVCVGLYFQLYGWQFIEESLLYHISRSDTRHNFSPYFYALYLAADDGRSVFILKLGAFIPQIILIFWLSIRYHRDLPFCWLITTFSFVVFNKVITSQYFIWFMCLIPVAQTTVNVSFIVHNDFHSRNFSRLLRLGMIKVTLS</sequence>
<dbReference type="GO" id="GO:0006506">
    <property type="term" value="P:GPI anchor biosynthetic process"/>
    <property type="evidence" value="ECO:0007669"/>
    <property type="project" value="UniProtKB-KW"/>
</dbReference>
<evidence type="ECO:0000256" key="13">
    <source>
        <dbReference type="RuleBase" id="RU365064"/>
    </source>
</evidence>
<protein>
    <recommendedName>
        <fullName evidence="12 13">GPI alpha-1,4-mannosyltransferase I, catalytic subunit</fullName>
        <ecNumber evidence="13">2.4.1.-</ecNumber>
    </recommendedName>
    <alternativeName>
        <fullName evidence="13">GPI mannosyltransferase I</fullName>
    </alternativeName>
</protein>
<dbReference type="GO" id="GO:0005789">
    <property type="term" value="C:endoplasmic reticulum membrane"/>
    <property type="evidence" value="ECO:0007669"/>
    <property type="project" value="UniProtKB-SubCell"/>
</dbReference>
<evidence type="ECO:0000256" key="2">
    <source>
        <dbReference type="ARBA" id="ARBA00004687"/>
    </source>
</evidence>